<keyword evidence="2" id="KW-1133">Transmembrane helix</keyword>
<feature type="region of interest" description="Disordered" evidence="1">
    <location>
        <begin position="156"/>
        <end position="186"/>
    </location>
</feature>
<evidence type="ECO:0000256" key="1">
    <source>
        <dbReference type="SAM" id="MobiDB-lite"/>
    </source>
</evidence>
<feature type="transmembrane region" description="Helical" evidence="2">
    <location>
        <begin position="122"/>
        <end position="144"/>
    </location>
</feature>
<dbReference type="Proteomes" id="UP000193922">
    <property type="component" value="Unassembled WGS sequence"/>
</dbReference>
<dbReference type="OrthoDB" id="5568769at2759"/>
<evidence type="ECO:0000256" key="3">
    <source>
        <dbReference type="SAM" id="SignalP"/>
    </source>
</evidence>
<evidence type="ECO:0000256" key="2">
    <source>
        <dbReference type="SAM" id="Phobius"/>
    </source>
</evidence>
<feature type="region of interest" description="Disordered" evidence="1">
    <location>
        <begin position="341"/>
        <end position="363"/>
    </location>
</feature>
<name>A0A1Y1W6L0_9FUNG</name>
<organism evidence="4 5">
    <name type="scientific">Linderina pennispora</name>
    <dbReference type="NCBI Taxonomy" id="61395"/>
    <lineage>
        <taxon>Eukaryota</taxon>
        <taxon>Fungi</taxon>
        <taxon>Fungi incertae sedis</taxon>
        <taxon>Zoopagomycota</taxon>
        <taxon>Kickxellomycotina</taxon>
        <taxon>Kickxellomycetes</taxon>
        <taxon>Kickxellales</taxon>
        <taxon>Kickxellaceae</taxon>
        <taxon>Linderina</taxon>
    </lineage>
</organism>
<feature type="compositionally biased region" description="Polar residues" evidence="1">
    <location>
        <begin position="244"/>
        <end position="261"/>
    </location>
</feature>
<dbReference type="AlphaFoldDB" id="A0A1Y1W6L0"/>
<comment type="caution">
    <text evidence="4">The sequence shown here is derived from an EMBL/GenBank/DDBJ whole genome shotgun (WGS) entry which is preliminary data.</text>
</comment>
<keyword evidence="2" id="KW-0812">Transmembrane</keyword>
<feature type="region of interest" description="Disordered" evidence="1">
    <location>
        <begin position="23"/>
        <end position="49"/>
    </location>
</feature>
<sequence length="363" mass="37966">MAKPGRIFALCLLVLAVHGLPADDDSTTSRASSRTAAQTDSATTKVSASAKSSSESVPVSASTSASSAAASPTGCVGESTKPTCGDGEVAVYTGATLDQCPYYECRVVGGSESKPKSKAISVALPAVFGTVFGILLLVGTWFLYRRWRSTRHVPADSQRLGSRDGMLRQGRPSETEKWGNQGMVGIRMPTDNRASVPIFYSSNDEDEKRRTQFYGSAGSPYGAKRGSTIGNVVNVVASGGKAQLKTSLRSASPRPGSSRTVSPHAAGPPSVILPSDRSSARMSGVAHISSTVNTQKPRLVQMARPKILHSPSALQPVHLNSPLRMDDRPDTGDSMLIGSMSKPVSQAGAKSARLSMGNGNVVD</sequence>
<feature type="signal peptide" evidence="3">
    <location>
        <begin position="1"/>
        <end position="19"/>
    </location>
</feature>
<feature type="chain" id="PRO_5012056180" evidence="3">
    <location>
        <begin position="20"/>
        <end position="363"/>
    </location>
</feature>
<accession>A0A1Y1W6L0</accession>
<reference evidence="4 5" key="1">
    <citation type="submission" date="2016-07" db="EMBL/GenBank/DDBJ databases">
        <title>Pervasive Adenine N6-methylation of Active Genes in Fungi.</title>
        <authorList>
            <consortium name="DOE Joint Genome Institute"/>
            <person name="Mondo S.J."/>
            <person name="Dannebaum R.O."/>
            <person name="Kuo R.C."/>
            <person name="Labutti K."/>
            <person name="Haridas S."/>
            <person name="Kuo A."/>
            <person name="Salamov A."/>
            <person name="Ahrendt S.R."/>
            <person name="Lipzen A."/>
            <person name="Sullivan W."/>
            <person name="Andreopoulos W.B."/>
            <person name="Clum A."/>
            <person name="Lindquist E."/>
            <person name="Daum C."/>
            <person name="Ramamoorthy G.K."/>
            <person name="Gryganskyi A."/>
            <person name="Culley D."/>
            <person name="Magnuson J.K."/>
            <person name="James T.Y."/>
            <person name="O'Malley M.A."/>
            <person name="Stajich J.E."/>
            <person name="Spatafora J.W."/>
            <person name="Visel A."/>
            <person name="Grigoriev I.V."/>
        </authorList>
    </citation>
    <scope>NUCLEOTIDE SEQUENCE [LARGE SCALE GENOMIC DNA]</scope>
    <source>
        <strain evidence="4 5">ATCC 12442</strain>
    </source>
</reference>
<feature type="compositionally biased region" description="Low complexity" evidence="1">
    <location>
        <begin position="28"/>
        <end position="49"/>
    </location>
</feature>
<dbReference type="GeneID" id="63804401"/>
<feature type="compositionally biased region" description="Basic and acidic residues" evidence="1">
    <location>
        <begin position="161"/>
        <end position="177"/>
    </location>
</feature>
<evidence type="ECO:0000313" key="5">
    <source>
        <dbReference type="Proteomes" id="UP000193922"/>
    </source>
</evidence>
<keyword evidence="2" id="KW-0472">Membrane</keyword>
<protein>
    <submittedName>
        <fullName evidence="4">Uncharacterized protein</fullName>
    </submittedName>
</protein>
<gene>
    <name evidence="4" type="ORF">DL89DRAFT_268001</name>
</gene>
<proteinExistence type="predicted"/>
<feature type="region of interest" description="Disordered" evidence="1">
    <location>
        <begin position="244"/>
        <end position="277"/>
    </location>
</feature>
<dbReference type="EMBL" id="MCFD01000008">
    <property type="protein sequence ID" value="ORX68958.1"/>
    <property type="molecule type" value="Genomic_DNA"/>
</dbReference>
<dbReference type="RefSeq" id="XP_040742690.1">
    <property type="nucleotide sequence ID" value="XM_040887753.1"/>
</dbReference>
<evidence type="ECO:0000313" key="4">
    <source>
        <dbReference type="EMBL" id="ORX68958.1"/>
    </source>
</evidence>
<keyword evidence="3" id="KW-0732">Signal</keyword>
<keyword evidence="5" id="KW-1185">Reference proteome</keyword>